<dbReference type="KEGG" id="pacs:FAZ98_23630"/>
<dbReference type="CDD" id="cd00342">
    <property type="entry name" value="gram_neg_porins"/>
    <property type="match status" value="1"/>
</dbReference>
<dbReference type="InterPro" id="IPR023614">
    <property type="entry name" value="Porin_dom_sf"/>
</dbReference>
<evidence type="ECO:0000256" key="6">
    <source>
        <dbReference type="ARBA" id="ARBA00022729"/>
    </source>
</evidence>
<reference evidence="13 14" key="1">
    <citation type="submission" date="2019-12" db="EMBL/GenBank/DDBJ databases">
        <title>Paraburkholderia acidiphila 7Q-K02 sp. nov and Paraburkholderia acidisoli DHF22 sp. nov., two strains isolated from forest soil.</title>
        <authorList>
            <person name="Gao Z."/>
            <person name="Qiu L."/>
        </authorList>
    </citation>
    <scope>NUCLEOTIDE SEQUENCE [LARGE SCALE GENOMIC DNA]</scope>
    <source>
        <strain evidence="13 14">DHF22</strain>
    </source>
</reference>
<dbReference type="PROSITE" id="PS51257">
    <property type="entry name" value="PROKAR_LIPOPROTEIN"/>
    <property type="match status" value="1"/>
</dbReference>
<evidence type="ECO:0000256" key="7">
    <source>
        <dbReference type="ARBA" id="ARBA00023065"/>
    </source>
</evidence>
<feature type="chain" id="PRO_5030636759" evidence="11">
    <location>
        <begin position="20"/>
        <end position="336"/>
    </location>
</feature>
<name>A0A7Z2GN21_9BURK</name>
<evidence type="ECO:0000256" key="11">
    <source>
        <dbReference type="SAM" id="SignalP"/>
    </source>
</evidence>
<dbReference type="PANTHER" id="PTHR34501">
    <property type="entry name" value="PROTEIN YDDL-RELATED"/>
    <property type="match status" value="1"/>
</dbReference>
<dbReference type="EMBL" id="CP046915">
    <property type="protein sequence ID" value="QGZ64812.1"/>
    <property type="molecule type" value="Genomic_DNA"/>
</dbReference>
<keyword evidence="10" id="KW-0998">Cell outer membrane</keyword>
<accession>A0A7Z2GN21</accession>
<proteinExistence type="predicted"/>
<keyword evidence="3" id="KW-0813">Transport</keyword>
<dbReference type="Proteomes" id="UP000433577">
    <property type="component" value="Chromosome 3"/>
</dbReference>
<evidence type="ECO:0000256" key="1">
    <source>
        <dbReference type="ARBA" id="ARBA00004571"/>
    </source>
</evidence>
<keyword evidence="6 11" id="KW-0732">Signal</keyword>
<evidence type="ECO:0000256" key="9">
    <source>
        <dbReference type="ARBA" id="ARBA00023136"/>
    </source>
</evidence>
<dbReference type="PANTHER" id="PTHR34501:SF9">
    <property type="entry name" value="MAJOR OUTER MEMBRANE PROTEIN P.IA"/>
    <property type="match status" value="1"/>
</dbReference>
<gene>
    <name evidence="13" type="ORF">FAZ98_23630</name>
</gene>
<feature type="domain" description="Porin" evidence="12">
    <location>
        <begin position="7"/>
        <end position="308"/>
    </location>
</feature>
<evidence type="ECO:0000313" key="14">
    <source>
        <dbReference type="Proteomes" id="UP000433577"/>
    </source>
</evidence>
<keyword evidence="7" id="KW-0406">Ion transport</keyword>
<evidence type="ECO:0000256" key="3">
    <source>
        <dbReference type="ARBA" id="ARBA00022448"/>
    </source>
</evidence>
<dbReference type="AlphaFoldDB" id="A0A7Z2GN21"/>
<dbReference type="Gene3D" id="2.40.160.10">
    <property type="entry name" value="Porin"/>
    <property type="match status" value="1"/>
</dbReference>
<organism evidence="13 14">
    <name type="scientific">Paraburkholderia acidisoli</name>
    <dbReference type="NCBI Taxonomy" id="2571748"/>
    <lineage>
        <taxon>Bacteria</taxon>
        <taxon>Pseudomonadati</taxon>
        <taxon>Pseudomonadota</taxon>
        <taxon>Betaproteobacteria</taxon>
        <taxon>Burkholderiales</taxon>
        <taxon>Burkholderiaceae</taxon>
        <taxon>Paraburkholderia</taxon>
    </lineage>
</organism>
<comment type="subcellular location">
    <subcellularLocation>
        <location evidence="1">Cell outer membrane</location>
        <topology evidence="1">Multi-pass membrane protein</topology>
    </subcellularLocation>
</comment>
<keyword evidence="14" id="KW-1185">Reference proteome</keyword>
<feature type="signal peptide" evidence="11">
    <location>
        <begin position="1"/>
        <end position="19"/>
    </location>
</feature>
<dbReference type="InterPro" id="IPR050298">
    <property type="entry name" value="Gram-neg_bact_OMP"/>
</dbReference>
<dbReference type="Pfam" id="PF13609">
    <property type="entry name" value="Porin_4"/>
    <property type="match status" value="1"/>
</dbReference>
<comment type="subunit">
    <text evidence="2">Homotrimer.</text>
</comment>
<evidence type="ECO:0000256" key="5">
    <source>
        <dbReference type="ARBA" id="ARBA00022692"/>
    </source>
</evidence>
<dbReference type="GO" id="GO:0009279">
    <property type="term" value="C:cell outer membrane"/>
    <property type="evidence" value="ECO:0007669"/>
    <property type="project" value="UniProtKB-SubCell"/>
</dbReference>
<dbReference type="InterPro" id="IPR033900">
    <property type="entry name" value="Gram_neg_porin_domain"/>
</dbReference>
<keyword evidence="8" id="KW-0626">Porin</keyword>
<evidence type="ECO:0000313" key="13">
    <source>
        <dbReference type="EMBL" id="QGZ64812.1"/>
    </source>
</evidence>
<dbReference type="RefSeq" id="WP_158954614.1">
    <property type="nucleotide sequence ID" value="NZ_CP046915.1"/>
</dbReference>
<keyword evidence="4" id="KW-1134">Transmembrane beta strand</keyword>
<dbReference type="GO" id="GO:0015288">
    <property type="term" value="F:porin activity"/>
    <property type="evidence" value="ECO:0007669"/>
    <property type="project" value="UniProtKB-KW"/>
</dbReference>
<dbReference type="GO" id="GO:0006811">
    <property type="term" value="P:monoatomic ion transport"/>
    <property type="evidence" value="ECO:0007669"/>
    <property type="project" value="UniProtKB-KW"/>
</dbReference>
<sequence>MKRVVGALALGTLACAAHAQSSVTLYGIIDGGVRYTNNGHGAVATTSTNGWLSSSRFGFIGHENLGGGWKANFVLEAGFNESTGAFDNTTGILFNRQSYVGLSGPYGQFTMGRQYNIPHDLMFVLDTFNLQYPSIVPISPALVGIHYNNDVKYKGDFGPVRVSAENSFGGVAGNFNDASARSVGLQYKTAWVILGGFYTHRSVASGTVYLPDDFWAVGAKFTAGGLKLSAGLMNENEGGNAKTAPVRTENWFGGVTYDINAAVRVGGAFYETNLPNTSGRRDLGILSVTYSLSKRTMLFAETDYTRYHGSYITNATLNAQHADHQIAATVGIDHTF</sequence>
<evidence type="ECO:0000256" key="4">
    <source>
        <dbReference type="ARBA" id="ARBA00022452"/>
    </source>
</evidence>
<evidence type="ECO:0000256" key="10">
    <source>
        <dbReference type="ARBA" id="ARBA00023237"/>
    </source>
</evidence>
<dbReference type="GO" id="GO:0046930">
    <property type="term" value="C:pore complex"/>
    <property type="evidence" value="ECO:0007669"/>
    <property type="project" value="UniProtKB-KW"/>
</dbReference>
<dbReference type="OrthoDB" id="8679056at2"/>
<evidence type="ECO:0000259" key="12">
    <source>
        <dbReference type="Pfam" id="PF13609"/>
    </source>
</evidence>
<keyword evidence="9" id="KW-0472">Membrane</keyword>
<evidence type="ECO:0000256" key="8">
    <source>
        <dbReference type="ARBA" id="ARBA00023114"/>
    </source>
</evidence>
<protein>
    <submittedName>
        <fullName evidence="13">Porin</fullName>
    </submittedName>
</protein>
<dbReference type="SUPFAM" id="SSF56935">
    <property type="entry name" value="Porins"/>
    <property type="match status" value="1"/>
</dbReference>
<evidence type="ECO:0000256" key="2">
    <source>
        <dbReference type="ARBA" id="ARBA00011233"/>
    </source>
</evidence>
<keyword evidence="5" id="KW-0812">Transmembrane</keyword>